<comment type="caution">
    <text evidence="3">The sequence shown here is derived from an EMBL/GenBank/DDBJ whole genome shotgun (WGS) entry which is preliminary data.</text>
</comment>
<accession>A0AAN7ABZ4</accession>
<dbReference type="Proteomes" id="UP001302321">
    <property type="component" value="Unassembled WGS sequence"/>
</dbReference>
<keyword evidence="4" id="KW-1185">Reference proteome</keyword>
<dbReference type="AlphaFoldDB" id="A0AAN7ABZ4"/>
<reference evidence="3" key="1">
    <citation type="journal article" date="2023" name="Mol. Phylogenet. Evol.">
        <title>Genome-scale phylogeny and comparative genomics of the fungal order Sordariales.</title>
        <authorList>
            <person name="Hensen N."/>
            <person name="Bonometti L."/>
            <person name="Westerberg I."/>
            <person name="Brannstrom I.O."/>
            <person name="Guillou S."/>
            <person name="Cros-Aarteil S."/>
            <person name="Calhoun S."/>
            <person name="Haridas S."/>
            <person name="Kuo A."/>
            <person name="Mondo S."/>
            <person name="Pangilinan J."/>
            <person name="Riley R."/>
            <person name="LaButti K."/>
            <person name="Andreopoulos B."/>
            <person name="Lipzen A."/>
            <person name="Chen C."/>
            <person name="Yan M."/>
            <person name="Daum C."/>
            <person name="Ng V."/>
            <person name="Clum A."/>
            <person name="Steindorff A."/>
            <person name="Ohm R.A."/>
            <person name="Martin F."/>
            <person name="Silar P."/>
            <person name="Natvig D.O."/>
            <person name="Lalanne C."/>
            <person name="Gautier V."/>
            <person name="Ament-Velasquez S.L."/>
            <person name="Kruys A."/>
            <person name="Hutchinson M.I."/>
            <person name="Powell A.J."/>
            <person name="Barry K."/>
            <person name="Miller A.N."/>
            <person name="Grigoriev I.V."/>
            <person name="Debuchy R."/>
            <person name="Gladieux P."/>
            <person name="Hiltunen Thoren M."/>
            <person name="Johannesson H."/>
        </authorList>
    </citation>
    <scope>NUCLEOTIDE SEQUENCE</scope>
    <source>
        <strain evidence="3">CBS 892.96</strain>
    </source>
</reference>
<feature type="compositionally biased region" description="Basic and acidic residues" evidence="1">
    <location>
        <begin position="123"/>
        <end position="140"/>
    </location>
</feature>
<reference evidence="3" key="2">
    <citation type="submission" date="2023-05" db="EMBL/GenBank/DDBJ databases">
        <authorList>
            <consortium name="Lawrence Berkeley National Laboratory"/>
            <person name="Steindorff A."/>
            <person name="Hensen N."/>
            <person name="Bonometti L."/>
            <person name="Westerberg I."/>
            <person name="Brannstrom I.O."/>
            <person name="Guillou S."/>
            <person name="Cros-Aarteil S."/>
            <person name="Calhoun S."/>
            <person name="Haridas S."/>
            <person name="Kuo A."/>
            <person name="Mondo S."/>
            <person name="Pangilinan J."/>
            <person name="Riley R."/>
            <person name="Labutti K."/>
            <person name="Andreopoulos B."/>
            <person name="Lipzen A."/>
            <person name="Chen C."/>
            <person name="Yanf M."/>
            <person name="Daum C."/>
            <person name="Ng V."/>
            <person name="Clum A."/>
            <person name="Ohm R."/>
            <person name="Martin F."/>
            <person name="Silar P."/>
            <person name="Natvig D."/>
            <person name="Lalanne C."/>
            <person name="Gautier V."/>
            <person name="Ament-Velasquez S.L."/>
            <person name="Kruys A."/>
            <person name="Hutchinson M.I."/>
            <person name="Powell A.J."/>
            <person name="Barry K."/>
            <person name="Miller A.N."/>
            <person name="Grigoriev I.V."/>
            <person name="Debuchy R."/>
            <person name="Gladieux P."/>
            <person name="Thoren M.H."/>
            <person name="Johannesson H."/>
        </authorList>
    </citation>
    <scope>NUCLEOTIDE SEQUENCE</scope>
    <source>
        <strain evidence="3">CBS 892.96</strain>
    </source>
</reference>
<feature type="region of interest" description="Disordered" evidence="1">
    <location>
        <begin position="75"/>
        <end position="140"/>
    </location>
</feature>
<keyword evidence="2" id="KW-1133">Transmembrane helix</keyword>
<evidence type="ECO:0000256" key="1">
    <source>
        <dbReference type="SAM" id="MobiDB-lite"/>
    </source>
</evidence>
<sequence>MSSLLLNPRGRGSSAISAAGGSVELAAMIGIPLAIVFFIAIVLVIFSSRAGSKEKEQEVRETSCDKLYDRLVKEQSELRRTQERSPGRDGDLDYEHEGVQMETKRKQEAESKGLLTAPQPSRSRSDSCRWSDERDWDSRY</sequence>
<organism evidence="3 4">
    <name type="scientific">Triangularia setosa</name>
    <dbReference type="NCBI Taxonomy" id="2587417"/>
    <lineage>
        <taxon>Eukaryota</taxon>
        <taxon>Fungi</taxon>
        <taxon>Dikarya</taxon>
        <taxon>Ascomycota</taxon>
        <taxon>Pezizomycotina</taxon>
        <taxon>Sordariomycetes</taxon>
        <taxon>Sordariomycetidae</taxon>
        <taxon>Sordariales</taxon>
        <taxon>Podosporaceae</taxon>
        <taxon>Triangularia</taxon>
    </lineage>
</organism>
<proteinExistence type="predicted"/>
<keyword evidence="2" id="KW-0812">Transmembrane</keyword>
<feature type="transmembrane region" description="Helical" evidence="2">
    <location>
        <begin position="25"/>
        <end position="46"/>
    </location>
</feature>
<evidence type="ECO:0000313" key="3">
    <source>
        <dbReference type="EMBL" id="KAK4180520.1"/>
    </source>
</evidence>
<evidence type="ECO:0000313" key="4">
    <source>
        <dbReference type="Proteomes" id="UP001302321"/>
    </source>
</evidence>
<protein>
    <submittedName>
        <fullName evidence="3">Uncharacterized protein</fullName>
    </submittedName>
</protein>
<gene>
    <name evidence="3" type="ORF">QBC36DRAFT_307292</name>
</gene>
<name>A0AAN7ABZ4_9PEZI</name>
<feature type="compositionally biased region" description="Basic and acidic residues" evidence="1">
    <location>
        <begin position="75"/>
        <end position="111"/>
    </location>
</feature>
<keyword evidence="2" id="KW-0472">Membrane</keyword>
<dbReference type="EMBL" id="MU866098">
    <property type="protein sequence ID" value="KAK4180520.1"/>
    <property type="molecule type" value="Genomic_DNA"/>
</dbReference>
<evidence type="ECO:0000256" key="2">
    <source>
        <dbReference type="SAM" id="Phobius"/>
    </source>
</evidence>